<proteinExistence type="predicted"/>
<sequence>MARRRRKRPVALPEFEELGTIIVPSIFNRERLAELAAAQKLFGGTIRARLVNDRVDGRRHVTVVLRYTSFRVTAGVLDDQLSRRFRSKICWLNAVNRVAVCEAQLVGDPTAPDYLTVWLNPPRDEHQQREHMARAGL</sequence>
<dbReference type="AlphaFoldDB" id="A0A4T2BV69"/>
<protein>
    <submittedName>
        <fullName evidence="1">Uncharacterized protein</fullName>
    </submittedName>
</protein>
<evidence type="ECO:0000313" key="2">
    <source>
        <dbReference type="Proteomes" id="UP000306192"/>
    </source>
</evidence>
<comment type="caution">
    <text evidence="1">The sequence shown here is derived from an EMBL/GenBank/DDBJ whole genome shotgun (WGS) entry which is preliminary data.</text>
</comment>
<reference evidence="1 2" key="1">
    <citation type="journal article" date="2019" name="Microorganisms">
        <title>Systematic Affiliation and Genome Analysis of Subtercola vilae DB165(T) with Particular Emphasis on Cold Adaptation of an Isolate from a High-Altitude Cold Volcano Lake.</title>
        <authorList>
            <person name="Villalobos A.S."/>
            <person name="Wiese J."/>
            <person name="Imhoff J.F."/>
            <person name="Dorador C."/>
            <person name="Keller A."/>
            <person name="Hentschel U."/>
        </authorList>
    </citation>
    <scope>NUCLEOTIDE SEQUENCE [LARGE SCALE GENOMIC DNA]</scope>
    <source>
        <strain evidence="1 2">DB165</strain>
    </source>
</reference>
<dbReference type="OrthoDB" id="5126048at2"/>
<name>A0A4T2BV69_9MICO</name>
<organism evidence="1 2">
    <name type="scientific">Subtercola vilae</name>
    <dbReference type="NCBI Taxonomy" id="2056433"/>
    <lineage>
        <taxon>Bacteria</taxon>
        <taxon>Bacillati</taxon>
        <taxon>Actinomycetota</taxon>
        <taxon>Actinomycetes</taxon>
        <taxon>Micrococcales</taxon>
        <taxon>Microbacteriaceae</taxon>
        <taxon>Subtercola</taxon>
    </lineage>
</organism>
<dbReference type="EMBL" id="QYRT01000019">
    <property type="protein sequence ID" value="TIH35575.1"/>
    <property type="molecule type" value="Genomic_DNA"/>
</dbReference>
<keyword evidence="2" id="KW-1185">Reference proteome</keyword>
<accession>A0A4T2BV69</accession>
<gene>
    <name evidence="1" type="ORF">D4765_10960</name>
</gene>
<dbReference type="Proteomes" id="UP000306192">
    <property type="component" value="Unassembled WGS sequence"/>
</dbReference>
<evidence type="ECO:0000313" key="1">
    <source>
        <dbReference type="EMBL" id="TIH35575.1"/>
    </source>
</evidence>
<dbReference type="RefSeq" id="WP_136642337.1">
    <property type="nucleotide sequence ID" value="NZ_QYRT01000019.1"/>
</dbReference>